<evidence type="ECO:0000256" key="4">
    <source>
        <dbReference type="ARBA" id="ARBA00022741"/>
    </source>
</evidence>
<dbReference type="InterPro" id="IPR008271">
    <property type="entry name" value="Ser/Thr_kinase_AS"/>
</dbReference>
<gene>
    <name evidence="9" type="ORF">HNR61_000694</name>
</gene>
<dbReference type="InterPro" id="IPR028082">
    <property type="entry name" value="Peripla_BP_I"/>
</dbReference>
<feature type="domain" description="Protein kinase" evidence="8">
    <location>
        <begin position="16"/>
        <end position="265"/>
    </location>
</feature>
<dbReference type="InterPro" id="IPR000719">
    <property type="entry name" value="Prot_kinase_dom"/>
</dbReference>
<dbReference type="PROSITE" id="PS50011">
    <property type="entry name" value="PROTEIN_KINASE_DOM"/>
    <property type="match status" value="1"/>
</dbReference>
<sequence length="709" mass="73702">MPEPLSPDDPTRVGGYELTGRLGDGGQGSVYLGRDAAGRTVAVKLLHARLGRDPAARARFVRELEVAERVSGFCTARVLDADIDGDRPYIVSEFVDGPSLADLVRRDGPLDAAALTRLAIGTATALAAIHRAGIVHRDFKPPNVLVGPGGPRVIDFGIARALDSEAITVTSQVVGTPAFMAPEQIAGGRVGPAADVFAWGGTMLFAATGRLPFGGGSIPAVMHAVLHAEADLNAPPGPLAEIVGACLAKDPARRPSSAEVLTRLLGAVGAQDPGDPQDGDPLERGATLVYSPPADLAFAPSTRPTPSTRPPRRRTRAVALSALAAALVTALPPTLWALRDTGGEGPGGGTAKTVRVAFIGPLSKGVTDLSPLGTAMRDGAKAAVQAHNRRNPSIKAELVEYDTKGDAALAEAAARQAVERKVVAVIGPSLSEESRRAVPVLERAGIPSVSPAAANATLVEQGWRTWHAVVPDVKVAATALADLAVTKGGAKKVVVVEDETHDAMIIANHAVAKLSLAGAKPTRVRTRSRSDHADAVKKIKESGADAVVYGGFYPAAAPLVKRARAARVTARFYLSDGALDEEFVRAAGTREAEGTVFTCSCLIPGPKAPADQRYARFRDAFRAVHGTEPRPYAAEGHDAAGALLATLAPRRDDPRAINEALRTVDYTGGVAPRVRFNDKGEIIDGVAHAYQVHNGVITLLGDAGKASIN</sequence>
<evidence type="ECO:0000256" key="5">
    <source>
        <dbReference type="ARBA" id="ARBA00022777"/>
    </source>
</evidence>
<comment type="caution">
    <text evidence="9">The sequence shown here is derived from an EMBL/GenBank/DDBJ whole genome shotgun (WGS) entry which is preliminary data.</text>
</comment>
<dbReference type="GO" id="GO:0005524">
    <property type="term" value="F:ATP binding"/>
    <property type="evidence" value="ECO:0007669"/>
    <property type="project" value="UniProtKB-KW"/>
</dbReference>
<dbReference type="Pfam" id="PF00069">
    <property type="entry name" value="Pkinase"/>
    <property type="match status" value="1"/>
</dbReference>
<keyword evidence="3" id="KW-0732">Signal</keyword>
<reference evidence="9 10" key="1">
    <citation type="submission" date="2020-08" db="EMBL/GenBank/DDBJ databases">
        <title>Genomic Encyclopedia of Type Strains, Phase IV (KMG-IV): sequencing the most valuable type-strain genomes for metagenomic binning, comparative biology and taxonomic classification.</title>
        <authorList>
            <person name="Goeker M."/>
        </authorList>
    </citation>
    <scope>NUCLEOTIDE SEQUENCE [LARGE SCALE GENOMIC DNA]</scope>
    <source>
        <strain evidence="9 10">DSM 44197</strain>
    </source>
</reference>
<accession>A0A7W3LJ29</accession>
<dbReference type="InterPro" id="IPR028081">
    <property type="entry name" value="Leu-bd"/>
</dbReference>
<evidence type="ECO:0000256" key="7">
    <source>
        <dbReference type="SAM" id="MobiDB-lite"/>
    </source>
</evidence>
<dbReference type="SUPFAM" id="SSF56112">
    <property type="entry name" value="Protein kinase-like (PK-like)"/>
    <property type="match status" value="1"/>
</dbReference>
<dbReference type="PANTHER" id="PTHR43289:SF34">
    <property type="entry name" value="SERINE_THREONINE-PROTEIN KINASE YBDM-RELATED"/>
    <property type="match status" value="1"/>
</dbReference>
<dbReference type="PROSITE" id="PS00108">
    <property type="entry name" value="PROTEIN_KINASE_ST"/>
    <property type="match status" value="1"/>
</dbReference>
<evidence type="ECO:0000256" key="2">
    <source>
        <dbReference type="ARBA" id="ARBA00022679"/>
    </source>
</evidence>
<proteinExistence type="inferred from homology"/>
<keyword evidence="2" id="KW-0808">Transferase</keyword>
<keyword evidence="6" id="KW-0067">ATP-binding</keyword>
<dbReference type="InterPro" id="IPR011009">
    <property type="entry name" value="Kinase-like_dom_sf"/>
</dbReference>
<protein>
    <submittedName>
        <fullName evidence="9">ABC-type branched-subunit amino acid transport system substrate-binding protein</fullName>
    </submittedName>
</protein>
<evidence type="ECO:0000259" key="8">
    <source>
        <dbReference type="PROSITE" id="PS50011"/>
    </source>
</evidence>
<evidence type="ECO:0000313" key="9">
    <source>
        <dbReference type="EMBL" id="MBA8949096.1"/>
    </source>
</evidence>
<dbReference type="CDD" id="cd14014">
    <property type="entry name" value="STKc_PknB_like"/>
    <property type="match status" value="1"/>
</dbReference>
<dbReference type="Proteomes" id="UP000572680">
    <property type="component" value="Unassembled WGS sequence"/>
</dbReference>
<feature type="region of interest" description="Disordered" evidence="7">
    <location>
        <begin position="294"/>
        <end position="313"/>
    </location>
</feature>
<name>A0A7W3LJ29_ACTNM</name>
<evidence type="ECO:0000256" key="3">
    <source>
        <dbReference type="ARBA" id="ARBA00022729"/>
    </source>
</evidence>
<keyword evidence="4" id="KW-0547">Nucleotide-binding</keyword>
<dbReference type="GO" id="GO:0004674">
    <property type="term" value="F:protein serine/threonine kinase activity"/>
    <property type="evidence" value="ECO:0007669"/>
    <property type="project" value="TreeGrafter"/>
</dbReference>
<dbReference type="PANTHER" id="PTHR43289">
    <property type="entry name" value="MITOGEN-ACTIVATED PROTEIN KINASE KINASE KINASE 20-RELATED"/>
    <property type="match status" value="1"/>
</dbReference>
<dbReference type="AlphaFoldDB" id="A0A7W3LJ29"/>
<evidence type="ECO:0000313" key="10">
    <source>
        <dbReference type="Proteomes" id="UP000572680"/>
    </source>
</evidence>
<dbReference type="Gene3D" id="1.10.510.10">
    <property type="entry name" value="Transferase(Phosphotransferase) domain 1"/>
    <property type="match status" value="1"/>
</dbReference>
<dbReference type="SUPFAM" id="SSF53822">
    <property type="entry name" value="Periplasmic binding protein-like I"/>
    <property type="match status" value="1"/>
</dbReference>
<keyword evidence="5" id="KW-0418">Kinase</keyword>
<dbReference type="CDD" id="cd06342">
    <property type="entry name" value="PBP1_ABC_LIVBP-like"/>
    <property type="match status" value="1"/>
</dbReference>
<evidence type="ECO:0000256" key="1">
    <source>
        <dbReference type="ARBA" id="ARBA00010062"/>
    </source>
</evidence>
<dbReference type="RefSeq" id="WP_182841605.1">
    <property type="nucleotide sequence ID" value="NZ_JACJIA010000001.1"/>
</dbReference>
<dbReference type="Gene3D" id="3.40.50.2300">
    <property type="match status" value="2"/>
</dbReference>
<comment type="similarity">
    <text evidence="1">Belongs to the leucine-binding protein family.</text>
</comment>
<dbReference type="Pfam" id="PF13458">
    <property type="entry name" value="Peripla_BP_6"/>
    <property type="match status" value="1"/>
</dbReference>
<evidence type="ECO:0000256" key="6">
    <source>
        <dbReference type="ARBA" id="ARBA00022840"/>
    </source>
</evidence>
<organism evidence="9 10">
    <name type="scientific">Actinomadura namibiensis</name>
    <dbReference type="NCBI Taxonomy" id="182080"/>
    <lineage>
        <taxon>Bacteria</taxon>
        <taxon>Bacillati</taxon>
        <taxon>Actinomycetota</taxon>
        <taxon>Actinomycetes</taxon>
        <taxon>Streptosporangiales</taxon>
        <taxon>Thermomonosporaceae</taxon>
        <taxon>Actinomadura</taxon>
    </lineage>
</organism>
<dbReference type="Gene3D" id="3.30.200.20">
    <property type="entry name" value="Phosphorylase Kinase, domain 1"/>
    <property type="match status" value="1"/>
</dbReference>
<keyword evidence="10" id="KW-1185">Reference proteome</keyword>
<dbReference type="EMBL" id="JACJIA010000001">
    <property type="protein sequence ID" value="MBA8949096.1"/>
    <property type="molecule type" value="Genomic_DNA"/>
</dbReference>